<dbReference type="CDD" id="cd17354">
    <property type="entry name" value="MFS_Mch1p_like"/>
    <property type="match status" value="1"/>
</dbReference>
<dbReference type="InterPro" id="IPR036259">
    <property type="entry name" value="MFS_trans_sf"/>
</dbReference>
<dbReference type="CDD" id="cd05233">
    <property type="entry name" value="SDR_c"/>
    <property type="match status" value="1"/>
</dbReference>
<keyword evidence="3" id="KW-0521">NADP</keyword>
<dbReference type="OrthoDB" id="199930at2759"/>
<dbReference type="GO" id="GO:0016491">
    <property type="term" value="F:oxidoreductase activity"/>
    <property type="evidence" value="ECO:0007669"/>
    <property type="project" value="UniProtKB-KW"/>
</dbReference>
<feature type="transmembrane region" description="Helical" evidence="6">
    <location>
        <begin position="532"/>
        <end position="552"/>
    </location>
</feature>
<reference evidence="7 8" key="1">
    <citation type="submission" date="2015-07" db="EMBL/GenBank/DDBJ databases">
        <title>Comparative genomics of the Sigatoka disease complex on banana suggests a link between parallel evolutionary changes in Pseudocercospora fijiensis and Pseudocercospora eumusae and increased virulence on the banana host.</title>
        <authorList>
            <person name="Chang T.-C."/>
            <person name="Salvucci A."/>
            <person name="Crous P.W."/>
            <person name="Stergiopoulos I."/>
        </authorList>
    </citation>
    <scope>NUCLEOTIDE SEQUENCE [LARGE SCALE GENOMIC DNA]</scope>
    <source>
        <strain evidence="7 8">CBS 114824</strain>
    </source>
</reference>
<dbReference type="EMBL" id="LFZN01000050">
    <property type="protein sequence ID" value="KXT01783.1"/>
    <property type="molecule type" value="Genomic_DNA"/>
</dbReference>
<organism evidence="7 8">
    <name type="scientific">Pseudocercospora eumusae</name>
    <dbReference type="NCBI Taxonomy" id="321146"/>
    <lineage>
        <taxon>Eukaryota</taxon>
        <taxon>Fungi</taxon>
        <taxon>Dikarya</taxon>
        <taxon>Ascomycota</taxon>
        <taxon>Pezizomycotina</taxon>
        <taxon>Dothideomycetes</taxon>
        <taxon>Dothideomycetidae</taxon>
        <taxon>Mycosphaerellales</taxon>
        <taxon>Mycosphaerellaceae</taxon>
        <taxon>Pseudocercospora</taxon>
    </lineage>
</organism>
<feature type="compositionally biased region" description="Basic and acidic residues" evidence="5">
    <location>
        <begin position="22"/>
        <end position="38"/>
    </location>
</feature>
<dbReference type="PRINTS" id="PR00081">
    <property type="entry name" value="GDHRDH"/>
</dbReference>
<dbReference type="Gene3D" id="1.20.1250.20">
    <property type="entry name" value="MFS general substrate transporter like domains"/>
    <property type="match status" value="1"/>
</dbReference>
<evidence type="ECO:0000256" key="5">
    <source>
        <dbReference type="SAM" id="MobiDB-lite"/>
    </source>
</evidence>
<evidence type="ECO:0000256" key="3">
    <source>
        <dbReference type="ARBA" id="ARBA00022857"/>
    </source>
</evidence>
<evidence type="ECO:0000256" key="6">
    <source>
        <dbReference type="SAM" id="Phobius"/>
    </source>
</evidence>
<keyword evidence="6" id="KW-0812">Transmembrane</keyword>
<feature type="transmembrane region" description="Helical" evidence="6">
    <location>
        <begin position="500"/>
        <end position="526"/>
    </location>
</feature>
<dbReference type="FunFam" id="3.40.50.720:FF:000084">
    <property type="entry name" value="Short-chain dehydrogenase reductase"/>
    <property type="match status" value="1"/>
</dbReference>
<feature type="transmembrane region" description="Helical" evidence="6">
    <location>
        <begin position="181"/>
        <end position="203"/>
    </location>
</feature>
<feature type="region of interest" description="Disordered" evidence="5">
    <location>
        <begin position="1"/>
        <end position="51"/>
    </location>
</feature>
<dbReference type="InterPro" id="IPR002347">
    <property type="entry name" value="SDR_fam"/>
</dbReference>
<sequence>MPSSSSQPSSHRGHENGGATIDKLEYHPGGKPLLHPDESQGESSGRQSEDRSYAGSFFSDVAEGIADNDRARFKREVMRYGSFAWALISTLGAGSITAYSLYAPLFQHRLHYSQLQVNGVSIAAEIAMYLPVPLWGMMCDRFGPGMTSLLAGIFFGFGYGFGAFTYKSGPPPALGGIGYPYWVMVLAFIFIGLGTSCMYLSAVTTCAKNFGRGKYKGIALALPIACFGLSGMWQAQVGSHLLYETKADGSKGDVDVHRFFLFLGILLLATGIVGRFALRIVDEGTLIEEAVDELEQSGYLEESQFFHRLLQEREEQVGYGTLSDSEVLDIRRKAEEETERKLEAQRMKTWLLNAETRRFLSDRTMWFLAAGFLLVTGPGEAFINNLGTIIDTLYTPGTEPREGNPTSAATHVSIVAITSTVARVVTGLLSDSLAPSSVPHQHRRGPNSMVNSIASLPSLPGEKKRLEISRVTFIIAFCILMSIGQVVLASGVIQQHAERFWLVSASIGAGYGAAFSLTPIIISVIWGVENFGTNWGICAMMPAIGASIYSLIYSGVYQWAAHLGDAQGKDVVEDKLCYGVLCYAPTFWAMANPNQDILSHQELINSNSSTSRYTWKRIMASSAPKKRLQALSEHLINRPKAVGQFENIPNIPTVASSSSGPRMQGKVCIITGANSPLGIGRATAHHYANNGAKAIFLCDLSTEFLDVHKREIEGKYPGTEVFGRKVDAGKEEDVAKVVDEALERFSRLDVFFANAGISVTMKSVLESEAKDFMDVMRVNALSVFLAVKHGARGMLVTGSEKKYPGGSIVGTASSAGMRSNAGATDYSASKAAVISIMQTSCYQLSGTGIRCNAICPGIIETGMTAPMYEMARARGSESKIGQLNPLMRGGVADEVARVALFLSSDESSYVNGQAWAVCGGLTAGHPFVPGKLA</sequence>
<feature type="transmembrane region" description="Helical" evidence="6">
    <location>
        <begin position="142"/>
        <end position="161"/>
    </location>
</feature>
<feature type="transmembrane region" description="Helical" evidence="6">
    <location>
        <begin position="115"/>
        <end position="135"/>
    </location>
</feature>
<proteinExistence type="inferred from homology"/>
<dbReference type="Pfam" id="PF07690">
    <property type="entry name" value="MFS_1"/>
    <property type="match status" value="1"/>
</dbReference>
<feature type="transmembrane region" description="Helical" evidence="6">
    <location>
        <begin position="80"/>
        <end position="103"/>
    </location>
</feature>
<comment type="caution">
    <text evidence="7">The sequence shown here is derived from an EMBL/GenBank/DDBJ whole genome shotgun (WGS) entry which is preliminary data.</text>
</comment>
<dbReference type="Pfam" id="PF13561">
    <property type="entry name" value="adh_short_C2"/>
    <property type="match status" value="1"/>
</dbReference>
<dbReference type="InterPro" id="IPR036291">
    <property type="entry name" value="NAD(P)-bd_dom_sf"/>
</dbReference>
<keyword evidence="4" id="KW-0560">Oxidoreductase</keyword>
<feature type="transmembrane region" description="Helical" evidence="6">
    <location>
        <begin position="471"/>
        <end position="493"/>
    </location>
</feature>
<keyword evidence="6" id="KW-1133">Transmembrane helix</keyword>
<feature type="compositionally biased region" description="Low complexity" evidence="5">
    <location>
        <begin position="1"/>
        <end position="10"/>
    </location>
</feature>
<evidence type="ECO:0000256" key="4">
    <source>
        <dbReference type="ARBA" id="ARBA00023002"/>
    </source>
</evidence>
<dbReference type="GO" id="GO:0016020">
    <property type="term" value="C:membrane"/>
    <property type="evidence" value="ECO:0007669"/>
    <property type="project" value="UniProtKB-SubCell"/>
</dbReference>
<dbReference type="SUPFAM" id="SSF51735">
    <property type="entry name" value="NAD(P)-binding Rossmann-fold domains"/>
    <property type="match status" value="1"/>
</dbReference>
<comment type="similarity">
    <text evidence="2">Belongs to the short-chain dehydrogenases/reductases (SDR) family.</text>
</comment>
<evidence type="ECO:0000256" key="2">
    <source>
        <dbReference type="ARBA" id="ARBA00006484"/>
    </source>
</evidence>
<protein>
    <recommendedName>
        <fullName evidence="9">Major facilitator superfamily (MFS) profile domain-containing protein</fullName>
    </recommendedName>
</protein>
<dbReference type="PANTHER" id="PTHR43180">
    <property type="entry name" value="3-OXOACYL-(ACYL-CARRIER-PROTEIN) REDUCTASE (AFU_ORTHOLOGUE AFUA_6G11210)"/>
    <property type="match status" value="1"/>
</dbReference>
<keyword evidence="8" id="KW-1185">Reference proteome</keyword>
<accession>A0A139HH76</accession>
<dbReference type="Gene3D" id="3.40.50.720">
    <property type="entry name" value="NAD(P)-binding Rossmann-like Domain"/>
    <property type="match status" value="1"/>
</dbReference>
<dbReference type="PANTHER" id="PTHR43180:SF66">
    <property type="entry name" value="SHORT-CHAIN DEHYDROGENASE_REDUCTASE FAMILY PROTEIN"/>
    <property type="match status" value="1"/>
</dbReference>
<dbReference type="SUPFAM" id="SSF103473">
    <property type="entry name" value="MFS general substrate transporter"/>
    <property type="match status" value="1"/>
</dbReference>
<feature type="transmembrane region" description="Helical" evidence="6">
    <location>
        <begin position="256"/>
        <end position="278"/>
    </location>
</feature>
<dbReference type="GO" id="GO:0022857">
    <property type="term" value="F:transmembrane transporter activity"/>
    <property type="evidence" value="ECO:0007669"/>
    <property type="project" value="InterPro"/>
</dbReference>
<comment type="subcellular location">
    <subcellularLocation>
        <location evidence="1">Membrane</location>
        <topology evidence="1">Multi-pass membrane protein</topology>
    </subcellularLocation>
</comment>
<keyword evidence="6" id="KW-0472">Membrane</keyword>
<gene>
    <name evidence="7" type="ORF">AC578_1987</name>
</gene>
<evidence type="ECO:0008006" key="9">
    <source>
        <dbReference type="Google" id="ProtNLM"/>
    </source>
</evidence>
<feature type="transmembrane region" description="Helical" evidence="6">
    <location>
        <begin position="215"/>
        <end position="236"/>
    </location>
</feature>
<evidence type="ECO:0000313" key="8">
    <source>
        <dbReference type="Proteomes" id="UP000070133"/>
    </source>
</evidence>
<dbReference type="InterPro" id="IPR011701">
    <property type="entry name" value="MFS"/>
</dbReference>
<evidence type="ECO:0000313" key="7">
    <source>
        <dbReference type="EMBL" id="KXT01783.1"/>
    </source>
</evidence>
<dbReference type="AlphaFoldDB" id="A0A139HH76"/>
<name>A0A139HH76_9PEZI</name>
<dbReference type="Proteomes" id="UP000070133">
    <property type="component" value="Unassembled WGS sequence"/>
</dbReference>
<evidence type="ECO:0000256" key="1">
    <source>
        <dbReference type="ARBA" id="ARBA00004141"/>
    </source>
</evidence>